<gene>
    <name evidence="6" type="ORF">KUF71_022857</name>
</gene>
<proteinExistence type="inferred from homology"/>
<feature type="domain" description="Tubulin-folding cofactor D C-terminal" evidence="4">
    <location>
        <begin position="903"/>
        <end position="1089"/>
    </location>
</feature>
<dbReference type="InterPro" id="IPR011989">
    <property type="entry name" value="ARM-like"/>
</dbReference>
<organism evidence="6 7">
    <name type="scientific">Frankliniella fusca</name>
    <dbReference type="NCBI Taxonomy" id="407009"/>
    <lineage>
        <taxon>Eukaryota</taxon>
        <taxon>Metazoa</taxon>
        <taxon>Ecdysozoa</taxon>
        <taxon>Arthropoda</taxon>
        <taxon>Hexapoda</taxon>
        <taxon>Insecta</taxon>
        <taxon>Pterygota</taxon>
        <taxon>Neoptera</taxon>
        <taxon>Paraneoptera</taxon>
        <taxon>Thysanoptera</taxon>
        <taxon>Terebrantia</taxon>
        <taxon>Thripoidea</taxon>
        <taxon>Thripidae</taxon>
        <taxon>Frankliniella</taxon>
    </lineage>
</organism>
<evidence type="ECO:0000313" key="6">
    <source>
        <dbReference type="EMBL" id="KAK3913389.1"/>
    </source>
</evidence>
<dbReference type="Pfam" id="PF25767">
    <property type="entry name" value="ARM_TBCD_2nd"/>
    <property type="match status" value="1"/>
</dbReference>
<dbReference type="InterPro" id="IPR033162">
    <property type="entry name" value="TBCD"/>
</dbReference>
<dbReference type="SUPFAM" id="SSF48371">
    <property type="entry name" value="ARM repeat"/>
    <property type="match status" value="2"/>
</dbReference>
<comment type="caution">
    <text evidence="6">The sequence shown here is derived from an EMBL/GenBank/DDBJ whole genome shotgun (WGS) entry which is preliminary data.</text>
</comment>
<reference evidence="6" key="2">
    <citation type="journal article" date="2023" name="BMC Genomics">
        <title>Pest status, molecular evolution, and epigenetic factors derived from the genome assembly of Frankliniella fusca, a thysanopteran phytovirus vector.</title>
        <authorList>
            <person name="Catto M.A."/>
            <person name="Labadie P.E."/>
            <person name="Jacobson A.L."/>
            <person name="Kennedy G.G."/>
            <person name="Srinivasan R."/>
            <person name="Hunt B.G."/>
        </authorList>
    </citation>
    <scope>NUCLEOTIDE SEQUENCE</scope>
    <source>
        <strain evidence="6">PL_HMW_Pooled</strain>
    </source>
</reference>
<dbReference type="GO" id="GO:0005096">
    <property type="term" value="F:GTPase activator activity"/>
    <property type="evidence" value="ECO:0007669"/>
    <property type="project" value="InterPro"/>
</dbReference>
<dbReference type="PANTHER" id="PTHR12658:SF0">
    <property type="entry name" value="TUBULIN-SPECIFIC CHAPERONE D"/>
    <property type="match status" value="1"/>
</dbReference>
<dbReference type="InterPro" id="IPR058033">
    <property type="entry name" value="ARM_TBCD_2nd"/>
</dbReference>
<dbReference type="GO" id="GO:0048487">
    <property type="term" value="F:beta-tubulin binding"/>
    <property type="evidence" value="ECO:0007669"/>
    <property type="project" value="InterPro"/>
</dbReference>
<dbReference type="GO" id="GO:0007023">
    <property type="term" value="P:post-chaperonin tubulin folding pathway"/>
    <property type="evidence" value="ECO:0007669"/>
    <property type="project" value="InterPro"/>
</dbReference>
<dbReference type="GO" id="GO:0070830">
    <property type="term" value="P:bicellular tight junction assembly"/>
    <property type="evidence" value="ECO:0007669"/>
    <property type="project" value="TreeGrafter"/>
</dbReference>
<evidence type="ECO:0000256" key="2">
    <source>
        <dbReference type="ARBA" id="ARBA00015003"/>
    </source>
</evidence>
<evidence type="ECO:0000313" key="7">
    <source>
        <dbReference type="Proteomes" id="UP001219518"/>
    </source>
</evidence>
<keyword evidence="3" id="KW-0143">Chaperone</keyword>
<evidence type="ECO:0000256" key="1">
    <source>
        <dbReference type="ARBA" id="ARBA00006853"/>
    </source>
</evidence>
<dbReference type="InterPro" id="IPR022577">
    <property type="entry name" value="TBCD_C"/>
</dbReference>
<protein>
    <recommendedName>
        <fullName evidence="2">Tubulin-specific chaperone D</fullName>
    </recommendedName>
</protein>
<dbReference type="GO" id="GO:0016328">
    <property type="term" value="C:lateral plasma membrane"/>
    <property type="evidence" value="ECO:0007669"/>
    <property type="project" value="TreeGrafter"/>
</dbReference>
<dbReference type="Pfam" id="PF23579">
    <property type="entry name" value="ARM_TBCD"/>
    <property type="match status" value="1"/>
</dbReference>
<dbReference type="InterPro" id="IPR016024">
    <property type="entry name" value="ARM-type_fold"/>
</dbReference>
<comment type="similarity">
    <text evidence="1">Belongs to the TBCD family.</text>
</comment>
<sequence length="1200" mass="133702">MKMVVQADMDESGREDESSEFVGLGCALELFSELDEVLGMIDQLKSIYTTKKATECAYEKFRCVLTLYQEQPHLLDPHLDNILERIILIIRNKDEPIELKHEAFKYLHVIVKVRGYKVVVRHLPHEVSDLEPVLSMLERQNPKSTDTWETRYALLLWLSIIVKIPFHMTRLDSFQATPGPSIASDSENRKTVIQRLVDICKLYVLVADCSRFPAAFLASHFFTRSDVKEEHLGPFIAFACEVVGSPRSDMSAECGALAALAAILKHGSREDLLPHAPQLLKWLVNSNYRKKDIPLIRQLGMKVIQRIGLTFLKLRVAAWRYNRGCRSLTVNLNAGDVTRQSGAQYPSESETEEVGEDFDIPEEIEEVIEELIQGLQDSNTIVRWSAAKGIGRVTGRLPKELADEVVGSVLELFSEQNSDSAWHGGCLALAELGKRGLLLPQRLGEVVPVVLKALYYDEARGYVSVGAHIRDAACYVCWSFARAYDTEVLKPYVKDIAGALVVVTVFDREINCRRAASAAFQENVGRQGSFPYGIEILTNADYFAVGVRSNAYLNISTYIAQFEEYTHPLIDHLVKFKVDHWDVAIRELAGKALHNLTPKSPDYIATSVLPQLLSRTTSIDLNARHGAVLAIAELLHALAIVGKEKNQTIQDIIGEKFVQEVCSLVPKFKERGQFRGMGGELMKQACCLLVEKASLAQMPFHDMSIIDEWQSLLDDCLSHEVATVRTRAVHALPAFLTEYYQHGNAEKCLRRQQAVISCYTNKLKAVNKATRMGFCLAIGSLPGFMLQGRVSLVIEALIHCTEITESTLKWAESRRDAVKALHTIATTIGVAHSNKQSDPGKVGKSLVDAMYSCFLRCLSEYTMDSRGDVGAWVREAAMTALQVLTALVVKQDPTLLDASVIKKMMADVSQQAVERIDRTRSHAGRVFSSLLHSDPVVPHIPHHSEILQIFTLNLCQEELNWNSAADTFPLFIQLLKLESYSASLMLGLVASVGGLTESLVKHSSSALFSYLKQLHSTPQEMQRLCGIIIEVLVEWINSERLSDSLLTFLDRLLGSGSVHPVLVDPEVPFSSEILRVVKGEVTRSKDVHKLNRGVDVLCQLVQVPGEVSRRALTQLLIFLCHRFPTVRTSTAGRLYEALMLYGDDAGLDPAGVEQAMALISDTDWDQAIDTVRPIRNEICQHMGIPPPKVVQKKSSTSVIS</sequence>
<keyword evidence="7" id="KW-1185">Reference proteome</keyword>
<dbReference type="Pfam" id="PF12612">
    <property type="entry name" value="TFCD_C"/>
    <property type="match status" value="1"/>
</dbReference>
<accession>A0AAE1H2L7</accession>
<dbReference type="Proteomes" id="UP001219518">
    <property type="component" value="Unassembled WGS sequence"/>
</dbReference>
<evidence type="ECO:0000259" key="4">
    <source>
        <dbReference type="Pfam" id="PF12612"/>
    </source>
</evidence>
<name>A0AAE1H2L7_9NEOP</name>
<dbReference type="GO" id="GO:0034333">
    <property type="term" value="P:adherens junction assembly"/>
    <property type="evidence" value="ECO:0007669"/>
    <property type="project" value="TreeGrafter"/>
</dbReference>
<dbReference type="GO" id="GO:0007021">
    <property type="term" value="P:tubulin complex assembly"/>
    <property type="evidence" value="ECO:0007669"/>
    <property type="project" value="InterPro"/>
</dbReference>
<dbReference type="PANTHER" id="PTHR12658">
    <property type="entry name" value="BETA-TUBULIN COFACTOR D"/>
    <property type="match status" value="1"/>
</dbReference>
<dbReference type="Gene3D" id="1.25.10.10">
    <property type="entry name" value="Leucine-rich Repeat Variant"/>
    <property type="match status" value="4"/>
</dbReference>
<dbReference type="EMBL" id="JAHWGI010000321">
    <property type="protein sequence ID" value="KAK3913389.1"/>
    <property type="molecule type" value="Genomic_DNA"/>
</dbReference>
<feature type="domain" description="Tubulin-folding cofactor D ARM repeats" evidence="5">
    <location>
        <begin position="296"/>
        <end position="534"/>
    </location>
</feature>
<dbReference type="GO" id="GO:0000226">
    <property type="term" value="P:microtubule cytoskeleton organization"/>
    <property type="evidence" value="ECO:0007669"/>
    <property type="project" value="TreeGrafter"/>
</dbReference>
<evidence type="ECO:0000259" key="5">
    <source>
        <dbReference type="Pfam" id="PF25767"/>
    </source>
</evidence>
<evidence type="ECO:0000256" key="3">
    <source>
        <dbReference type="ARBA" id="ARBA00023186"/>
    </source>
</evidence>
<reference evidence="6" key="1">
    <citation type="submission" date="2021-07" db="EMBL/GenBank/DDBJ databases">
        <authorList>
            <person name="Catto M.A."/>
            <person name="Jacobson A."/>
            <person name="Kennedy G."/>
            <person name="Labadie P."/>
            <person name="Hunt B.G."/>
            <person name="Srinivasan R."/>
        </authorList>
    </citation>
    <scope>NUCLEOTIDE SEQUENCE</scope>
    <source>
        <strain evidence="6">PL_HMW_Pooled</strain>
        <tissue evidence="6">Head</tissue>
    </source>
</reference>
<dbReference type="AlphaFoldDB" id="A0AAE1H2L7"/>